<feature type="region of interest" description="Disordered" evidence="1">
    <location>
        <begin position="119"/>
        <end position="151"/>
    </location>
</feature>
<sequence length="151" mass="16067">MHQQILQIRSRGILAAVADGSRAPGNRPGTVGLLALVTEHAVLLDSEHLAPGPTGPTHGRAPHATNPAAAPAVPGRPPPRAVRPLSPTRPGRRSRPAPHPHRPSRWWRPVGVDRLLIRGGQHGGVPVPGVGSRGDRPSVSRLPWWGRRDHG</sequence>
<accession>A0A066YTE0</accession>
<dbReference type="Proteomes" id="UP000027178">
    <property type="component" value="Unassembled WGS sequence"/>
</dbReference>
<protein>
    <submittedName>
        <fullName evidence="2">Uncharacterized protein</fullName>
    </submittedName>
</protein>
<evidence type="ECO:0000313" key="2">
    <source>
        <dbReference type="EMBL" id="KDN81165.1"/>
    </source>
</evidence>
<evidence type="ECO:0000256" key="1">
    <source>
        <dbReference type="SAM" id="MobiDB-lite"/>
    </source>
</evidence>
<evidence type="ECO:0000313" key="3">
    <source>
        <dbReference type="Proteomes" id="UP000027178"/>
    </source>
</evidence>
<name>A0A066YTE0_9ACTN</name>
<dbReference type="EMBL" id="JNBY01000152">
    <property type="protein sequence ID" value="KDN81165.1"/>
    <property type="molecule type" value="Genomic_DNA"/>
</dbReference>
<gene>
    <name evidence="2" type="ORF">KCH_70770</name>
</gene>
<dbReference type="HOGENOM" id="CLU_1728939_0_0_11"/>
<comment type="caution">
    <text evidence="2">The sequence shown here is derived from an EMBL/GenBank/DDBJ whole genome shotgun (WGS) entry which is preliminary data.</text>
</comment>
<feature type="compositionally biased region" description="Basic residues" evidence="1">
    <location>
        <begin position="90"/>
        <end position="105"/>
    </location>
</feature>
<dbReference type="AlphaFoldDB" id="A0A066YTE0"/>
<proteinExistence type="predicted"/>
<keyword evidence="3" id="KW-1185">Reference proteome</keyword>
<dbReference type="PATRIC" id="fig|1348663.4.peg.6845"/>
<feature type="region of interest" description="Disordered" evidence="1">
    <location>
        <begin position="47"/>
        <end position="106"/>
    </location>
</feature>
<feature type="compositionally biased region" description="Low complexity" evidence="1">
    <location>
        <begin position="62"/>
        <end position="73"/>
    </location>
</feature>
<organism evidence="2 3">
    <name type="scientific">Kitasatospora cheerisanensis KCTC 2395</name>
    <dbReference type="NCBI Taxonomy" id="1348663"/>
    <lineage>
        <taxon>Bacteria</taxon>
        <taxon>Bacillati</taxon>
        <taxon>Actinomycetota</taxon>
        <taxon>Actinomycetes</taxon>
        <taxon>Kitasatosporales</taxon>
        <taxon>Streptomycetaceae</taxon>
        <taxon>Kitasatospora</taxon>
    </lineage>
</organism>
<reference evidence="2 3" key="1">
    <citation type="submission" date="2014-05" db="EMBL/GenBank/DDBJ databases">
        <title>Draft Genome Sequence of Kitasatospora cheerisanensis KCTC 2395.</title>
        <authorList>
            <person name="Nam D.H."/>
        </authorList>
    </citation>
    <scope>NUCLEOTIDE SEQUENCE [LARGE SCALE GENOMIC DNA]</scope>
    <source>
        <strain evidence="2 3">KCTC 2395</strain>
    </source>
</reference>